<accession>A0A1M5ELE5</accession>
<dbReference type="GO" id="GO:0043024">
    <property type="term" value="F:ribosomal small subunit binding"/>
    <property type="evidence" value="ECO:0007669"/>
    <property type="project" value="TreeGrafter"/>
</dbReference>
<dbReference type="GO" id="GO:0030490">
    <property type="term" value="P:maturation of SSU-rRNA"/>
    <property type="evidence" value="ECO:0007669"/>
    <property type="project" value="UniProtKB-UniRule"/>
</dbReference>
<dbReference type="InterPro" id="IPR000238">
    <property type="entry name" value="RbfA"/>
</dbReference>
<dbReference type="STRING" id="1484053.SAMN05444274_10986"/>
<dbReference type="RefSeq" id="WP_073003053.1">
    <property type="nucleotide sequence ID" value="NZ_FQUM01000009.1"/>
</dbReference>
<comment type="subcellular location">
    <subcellularLocation>
        <location evidence="2">Cytoplasm</location>
    </subcellularLocation>
</comment>
<dbReference type="SUPFAM" id="SSF89919">
    <property type="entry name" value="Ribosome-binding factor A, RbfA"/>
    <property type="match status" value="1"/>
</dbReference>
<dbReference type="Proteomes" id="UP000184164">
    <property type="component" value="Unassembled WGS sequence"/>
</dbReference>
<keyword evidence="4" id="KW-1185">Reference proteome</keyword>
<protein>
    <recommendedName>
        <fullName evidence="2">Ribosome-binding factor A</fullName>
    </recommendedName>
</protein>
<reference evidence="3 4" key="1">
    <citation type="submission" date="2016-11" db="EMBL/GenBank/DDBJ databases">
        <authorList>
            <person name="Jaros S."/>
            <person name="Januszkiewicz K."/>
            <person name="Wedrychowicz H."/>
        </authorList>
    </citation>
    <scope>NUCLEOTIDE SEQUENCE [LARGE SCALE GENOMIC DNA]</scope>
    <source>
        <strain evidence="3 4">DSM 26910</strain>
    </source>
</reference>
<dbReference type="InterPro" id="IPR015946">
    <property type="entry name" value="KH_dom-like_a/b"/>
</dbReference>
<evidence type="ECO:0000256" key="2">
    <source>
        <dbReference type="HAMAP-Rule" id="MF_00003"/>
    </source>
</evidence>
<dbReference type="HAMAP" id="MF_00003">
    <property type="entry name" value="RbfA"/>
    <property type="match status" value="1"/>
</dbReference>
<evidence type="ECO:0000313" key="4">
    <source>
        <dbReference type="Proteomes" id="UP000184164"/>
    </source>
</evidence>
<name>A0A1M5ELE5_9BACT</name>
<dbReference type="GO" id="GO:0005829">
    <property type="term" value="C:cytosol"/>
    <property type="evidence" value="ECO:0007669"/>
    <property type="project" value="TreeGrafter"/>
</dbReference>
<dbReference type="PANTHER" id="PTHR33515">
    <property type="entry name" value="RIBOSOME-BINDING FACTOR A, CHLOROPLASTIC-RELATED"/>
    <property type="match status" value="1"/>
</dbReference>
<comment type="subunit">
    <text evidence="2">Monomer. Binds 30S ribosomal subunits, but not 50S ribosomal subunits or 70S ribosomes.</text>
</comment>
<comment type="function">
    <text evidence="2">One of several proteins that assist in the late maturation steps of the functional core of the 30S ribosomal subunit. Associates with free 30S ribosomal subunits (but not with 30S subunits that are part of 70S ribosomes or polysomes). Required for efficient processing of 16S rRNA. May interact with the 5'-terminal helix region of 16S rRNA.</text>
</comment>
<dbReference type="EMBL" id="FQUM01000009">
    <property type="protein sequence ID" value="SHF80133.1"/>
    <property type="molecule type" value="Genomic_DNA"/>
</dbReference>
<sequence>MEQFSTRQNKISRLIQREMADILLQLNKSKYHGKLITVSIVRVTKDMSIARIFLSIFPSEFAKEILGEIKQNSKAVRGELGRRIGKSVRIIPELEFYIDDSLDYIEHIDELLQK</sequence>
<dbReference type="Gene3D" id="3.30.300.20">
    <property type="match status" value="1"/>
</dbReference>
<dbReference type="PANTHER" id="PTHR33515:SF1">
    <property type="entry name" value="RIBOSOME-BINDING FACTOR A, CHLOROPLASTIC-RELATED"/>
    <property type="match status" value="1"/>
</dbReference>
<dbReference type="AlphaFoldDB" id="A0A1M5ELE5"/>
<gene>
    <name evidence="2" type="primary">rbfA</name>
    <name evidence="3" type="ORF">SAMN05444274_10986</name>
</gene>
<dbReference type="OrthoDB" id="9811910at2"/>
<dbReference type="Pfam" id="PF02033">
    <property type="entry name" value="RBFA"/>
    <property type="match status" value="1"/>
</dbReference>
<keyword evidence="2" id="KW-0963">Cytoplasm</keyword>
<proteinExistence type="inferred from homology"/>
<dbReference type="InterPro" id="IPR023799">
    <property type="entry name" value="RbfA_dom_sf"/>
</dbReference>
<organism evidence="3 4">
    <name type="scientific">Mariniphaga anaerophila</name>
    <dbReference type="NCBI Taxonomy" id="1484053"/>
    <lineage>
        <taxon>Bacteria</taxon>
        <taxon>Pseudomonadati</taxon>
        <taxon>Bacteroidota</taxon>
        <taxon>Bacteroidia</taxon>
        <taxon>Marinilabiliales</taxon>
        <taxon>Prolixibacteraceae</taxon>
        <taxon>Mariniphaga</taxon>
    </lineage>
</organism>
<comment type="similarity">
    <text evidence="2">Belongs to the RbfA family.</text>
</comment>
<dbReference type="NCBIfam" id="TIGR00082">
    <property type="entry name" value="rbfA"/>
    <property type="match status" value="1"/>
</dbReference>
<evidence type="ECO:0000313" key="3">
    <source>
        <dbReference type="EMBL" id="SHF80133.1"/>
    </source>
</evidence>
<evidence type="ECO:0000256" key="1">
    <source>
        <dbReference type="ARBA" id="ARBA00022517"/>
    </source>
</evidence>
<keyword evidence="1 2" id="KW-0690">Ribosome biogenesis</keyword>